<proteinExistence type="predicted"/>
<feature type="region of interest" description="Disordered" evidence="1">
    <location>
        <begin position="63"/>
        <end position="82"/>
    </location>
</feature>
<keyword evidence="3" id="KW-1185">Reference proteome</keyword>
<organism evidence="2 3">
    <name type="scientific">Planococcus wigleyi</name>
    <dbReference type="NCBI Taxonomy" id="2762216"/>
    <lineage>
        <taxon>Bacteria</taxon>
        <taxon>Bacillati</taxon>
        <taxon>Bacillota</taxon>
        <taxon>Bacilli</taxon>
        <taxon>Bacillales</taxon>
        <taxon>Caryophanaceae</taxon>
        <taxon>Planococcus</taxon>
    </lineage>
</organism>
<reference evidence="2 3" key="1">
    <citation type="submission" date="2020-08" db="EMBL/GenBank/DDBJ databases">
        <title>A Genomic Blueprint of the Chicken Gut Microbiome.</title>
        <authorList>
            <person name="Gilroy R."/>
            <person name="Ravi A."/>
            <person name="Getino M."/>
            <person name="Pursley I."/>
            <person name="Horton D.L."/>
            <person name="Alikhan N.-F."/>
            <person name="Baker D."/>
            <person name="Gharbi K."/>
            <person name="Hall N."/>
            <person name="Watson M."/>
            <person name="Adriaenssens E.M."/>
            <person name="Foster-Nyarko E."/>
            <person name="Jarju S."/>
            <person name="Secka A."/>
            <person name="Antonio M."/>
            <person name="Oren A."/>
            <person name="Chaudhuri R."/>
            <person name="La Ragione R.M."/>
            <person name="Hildebrand F."/>
            <person name="Pallen M.J."/>
        </authorList>
    </citation>
    <scope>NUCLEOTIDE SEQUENCE [LARGE SCALE GENOMIC DNA]</scope>
    <source>
        <strain evidence="2 3">Sa1BUA13</strain>
    </source>
</reference>
<dbReference type="Proteomes" id="UP000658980">
    <property type="component" value="Unassembled WGS sequence"/>
</dbReference>
<sequence>MEALIFGLVIMAISAFFNKNKKDSADDVPKRPVPTRSSTVDDRRSGQKTFKRVEDYAKEIYGELQKQQTQRPERTQQVKKQVEEVVNRTPLREARQEVQRRVSSREVQDEIEDRITTGGLRSVRNQPSVAQKEKDADDFLPLTNEDVRRGIIMAEILMPPKSKR</sequence>
<accession>A0ABR8WFC2</accession>
<feature type="region of interest" description="Disordered" evidence="1">
    <location>
        <begin position="21"/>
        <end position="49"/>
    </location>
</feature>
<protein>
    <submittedName>
        <fullName evidence="2">Uncharacterized protein</fullName>
    </submittedName>
</protein>
<evidence type="ECO:0000313" key="3">
    <source>
        <dbReference type="Proteomes" id="UP000658980"/>
    </source>
</evidence>
<comment type="caution">
    <text evidence="2">The sequence shown here is derived from an EMBL/GenBank/DDBJ whole genome shotgun (WGS) entry which is preliminary data.</text>
</comment>
<gene>
    <name evidence="2" type="ORF">H9630_12980</name>
</gene>
<feature type="compositionally biased region" description="Basic and acidic residues" evidence="1">
    <location>
        <begin position="71"/>
        <end position="82"/>
    </location>
</feature>
<feature type="compositionally biased region" description="Basic and acidic residues" evidence="1">
    <location>
        <begin position="21"/>
        <end position="30"/>
    </location>
</feature>
<dbReference type="RefSeq" id="WP_191715898.1">
    <property type="nucleotide sequence ID" value="NZ_JACSPU010000004.1"/>
</dbReference>
<evidence type="ECO:0000256" key="1">
    <source>
        <dbReference type="SAM" id="MobiDB-lite"/>
    </source>
</evidence>
<evidence type="ECO:0000313" key="2">
    <source>
        <dbReference type="EMBL" id="MBD8015736.1"/>
    </source>
</evidence>
<dbReference type="EMBL" id="JACSPU010000004">
    <property type="protein sequence ID" value="MBD8015736.1"/>
    <property type="molecule type" value="Genomic_DNA"/>
</dbReference>
<feature type="compositionally biased region" description="Basic and acidic residues" evidence="1">
    <location>
        <begin position="39"/>
        <end position="49"/>
    </location>
</feature>
<name>A0ABR8WFC2_9BACL</name>